<gene>
    <name evidence="1" type="ORF">DCMF_24430</name>
</gene>
<dbReference type="OrthoDB" id="9786534at2"/>
<keyword evidence="2" id="KW-1185">Reference proteome</keyword>
<name>A0A3G1KYP4_FORW1</name>
<organism evidence="1 2">
    <name type="scientific">Formimonas warabiya</name>
    <dbReference type="NCBI Taxonomy" id="1761012"/>
    <lineage>
        <taxon>Bacteria</taxon>
        <taxon>Bacillati</taxon>
        <taxon>Bacillota</taxon>
        <taxon>Clostridia</taxon>
        <taxon>Eubacteriales</taxon>
        <taxon>Peptococcaceae</taxon>
        <taxon>Candidatus Formimonas</taxon>
    </lineage>
</organism>
<dbReference type="Proteomes" id="UP000323521">
    <property type="component" value="Chromosome"/>
</dbReference>
<dbReference type="Pfam" id="PF20181">
    <property type="entry name" value="DUF6544"/>
    <property type="match status" value="1"/>
</dbReference>
<evidence type="ECO:0000313" key="2">
    <source>
        <dbReference type="Proteomes" id="UP000323521"/>
    </source>
</evidence>
<accession>A0A3G1KYP4</accession>
<dbReference type="RefSeq" id="WP_148136844.1">
    <property type="nucleotide sequence ID" value="NZ_CP017634.1"/>
</dbReference>
<evidence type="ECO:0000313" key="1">
    <source>
        <dbReference type="EMBL" id="ATW27479.1"/>
    </source>
</evidence>
<dbReference type="KEGG" id="fwa:DCMF_24430"/>
<protein>
    <submittedName>
        <fullName evidence="1">Uncharacterized protein</fullName>
    </submittedName>
</protein>
<dbReference type="InterPro" id="IPR046674">
    <property type="entry name" value="DUF6544"/>
</dbReference>
<dbReference type="AlphaFoldDB" id="A0A3G1KYP4"/>
<dbReference type="EMBL" id="CP017634">
    <property type="protein sequence ID" value="ATW27479.1"/>
    <property type="molecule type" value="Genomic_DNA"/>
</dbReference>
<sequence length="283" mass="32309">MDIREGILLLLIFGAIILVYQGQSVKKVYQREVRKRLAQKTASSEGPTLTEKDMENLPEPVRKYLAYVGVIGKEKVFNARIAAHGEMRMDAKRNWFQVKTQQYNFFDPAARLFYIRGNMSGIPMVGLDSYVRGKGNMLIKVASLFTVADAKGKEMDSGARVTLFNDMCLLAPATLIDPRIHWETVDASTVKATFEDQGDAVSALLYFNDQGALINFVTDDRYYSPMGKSYQRVRWSTPVKDYQEMNGVKVPTYGEGIWHFAEGDFCYAKFRFLEIEYNCKQFK</sequence>
<reference evidence="1 2" key="1">
    <citation type="submission" date="2016-10" db="EMBL/GenBank/DDBJ databases">
        <title>Complete Genome Sequence of Peptococcaceae strain DCMF.</title>
        <authorList>
            <person name="Edwards R.J."/>
            <person name="Holland S.I."/>
            <person name="Deshpande N.P."/>
            <person name="Wong Y.K."/>
            <person name="Ertan H."/>
            <person name="Manefield M."/>
            <person name="Russell T.L."/>
            <person name="Lee M.J."/>
        </authorList>
    </citation>
    <scope>NUCLEOTIDE SEQUENCE [LARGE SCALE GENOMIC DNA]</scope>
    <source>
        <strain evidence="1 2">DCMF</strain>
    </source>
</reference>
<proteinExistence type="predicted"/>